<dbReference type="InterPro" id="IPR007197">
    <property type="entry name" value="rSAM"/>
</dbReference>
<dbReference type="GO" id="GO:0003824">
    <property type="term" value="F:catalytic activity"/>
    <property type="evidence" value="ECO:0007669"/>
    <property type="project" value="InterPro"/>
</dbReference>
<evidence type="ECO:0000256" key="2">
    <source>
        <dbReference type="ARBA" id="ARBA00022485"/>
    </source>
</evidence>
<dbReference type="EMBL" id="JAEQNE010000004">
    <property type="protein sequence ID" value="MBL0392888.1"/>
    <property type="molecule type" value="Genomic_DNA"/>
</dbReference>
<dbReference type="InterPro" id="IPR058240">
    <property type="entry name" value="rSAM_sf"/>
</dbReference>
<organism evidence="8 9">
    <name type="scientific">Ramlibacter monticola</name>
    <dbReference type="NCBI Taxonomy" id="1926872"/>
    <lineage>
        <taxon>Bacteria</taxon>
        <taxon>Pseudomonadati</taxon>
        <taxon>Pseudomonadota</taxon>
        <taxon>Betaproteobacteria</taxon>
        <taxon>Burkholderiales</taxon>
        <taxon>Comamonadaceae</taxon>
        <taxon>Ramlibacter</taxon>
    </lineage>
</organism>
<dbReference type="SFLD" id="SFLDG01094">
    <property type="entry name" value="Uncharacterised_Radical_SAM_Su"/>
    <property type="match status" value="1"/>
</dbReference>
<dbReference type="InterPro" id="IPR012840">
    <property type="entry name" value="NrdG2"/>
</dbReference>
<evidence type="ECO:0000256" key="6">
    <source>
        <dbReference type="ARBA" id="ARBA00023014"/>
    </source>
</evidence>
<comment type="caution">
    <text evidence="8">The sequence shown here is derived from an EMBL/GenBank/DDBJ whole genome shotgun (WGS) entry which is preliminary data.</text>
</comment>
<evidence type="ECO:0000259" key="7">
    <source>
        <dbReference type="PROSITE" id="PS51918"/>
    </source>
</evidence>
<protein>
    <submittedName>
        <fullName evidence="8">Anaerobic ribonucleoside-triphosphate reductase activating protein</fullName>
    </submittedName>
</protein>
<name>A0A936Z0K3_9BURK</name>
<evidence type="ECO:0000256" key="5">
    <source>
        <dbReference type="ARBA" id="ARBA00023004"/>
    </source>
</evidence>
<keyword evidence="6" id="KW-0411">Iron-sulfur</keyword>
<evidence type="ECO:0000256" key="4">
    <source>
        <dbReference type="ARBA" id="ARBA00022723"/>
    </source>
</evidence>
<keyword evidence="9" id="KW-1185">Reference proteome</keyword>
<keyword evidence="5" id="KW-0408">Iron</keyword>
<dbReference type="PANTHER" id="PTHR30352:SF13">
    <property type="entry name" value="GLYCYL-RADICAL ENZYME ACTIVATING ENZYME YJJW-RELATED"/>
    <property type="match status" value="1"/>
</dbReference>
<dbReference type="Gene3D" id="3.20.20.70">
    <property type="entry name" value="Aldolase class I"/>
    <property type="match status" value="1"/>
</dbReference>
<dbReference type="AlphaFoldDB" id="A0A936Z0K3"/>
<comment type="cofactor">
    <cofactor evidence="1">
        <name>[4Fe-4S] cluster</name>
        <dbReference type="ChEBI" id="CHEBI:49883"/>
    </cofactor>
</comment>
<dbReference type="GO" id="GO:0051539">
    <property type="term" value="F:4 iron, 4 sulfur cluster binding"/>
    <property type="evidence" value="ECO:0007669"/>
    <property type="project" value="UniProtKB-KW"/>
</dbReference>
<sequence>MRVGGLQRWTSIDFPGRLAAVVFCQGCPWRCSYCQNPELLDARVEPQLAWEEVIAFLRGRRGLLDGVVFSGGEPLLQAALPAAMAEVRALGFEVALHTSGMYPQRLREVLPLVDWIGLDVKAPWHRLDALTASRDSASRVLDSLLQVLVSRVAHECRTTWSPELFPLEELHTLTEELSTLGVKRWCLQQCRGGTLPHPAPWRGDLALFAQRFESFEFRAA</sequence>
<evidence type="ECO:0000313" key="9">
    <source>
        <dbReference type="Proteomes" id="UP000599109"/>
    </source>
</evidence>
<keyword evidence="2" id="KW-0004">4Fe-4S</keyword>
<dbReference type="SUPFAM" id="SSF102114">
    <property type="entry name" value="Radical SAM enzymes"/>
    <property type="match status" value="1"/>
</dbReference>
<proteinExistence type="predicted"/>
<dbReference type="PANTHER" id="PTHR30352">
    <property type="entry name" value="PYRUVATE FORMATE-LYASE-ACTIVATING ENZYME"/>
    <property type="match status" value="1"/>
</dbReference>
<evidence type="ECO:0000256" key="3">
    <source>
        <dbReference type="ARBA" id="ARBA00022691"/>
    </source>
</evidence>
<keyword evidence="4" id="KW-0479">Metal-binding</keyword>
<dbReference type="PROSITE" id="PS51918">
    <property type="entry name" value="RADICAL_SAM"/>
    <property type="match status" value="1"/>
</dbReference>
<evidence type="ECO:0000256" key="1">
    <source>
        <dbReference type="ARBA" id="ARBA00001966"/>
    </source>
</evidence>
<dbReference type="CDD" id="cd01335">
    <property type="entry name" value="Radical_SAM"/>
    <property type="match status" value="1"/>
</dbReference>
<evidence type="ECO:0000313" key="8">
    <source>
        <dbReference type="EMBL" id="MBL0392888.1"/>
    </source>
</evidence>
<dbReference type="GO" id="GO:0046872">
    <property type="term" value="F:metal ion binding"/>
    <property type="evidence" value="ECO:0007669"/>
    <property type="project" value="UniProtKB-KW"/>
</dbReference>
<dbReference type="Pfam" id="PF04055">
    <property type="entry name" value="Radical_SAM"/>
    <property type="match status" value="1"/>
</dbReference>
<dbReference type="InterPro" id="IPR013785">
    <property type="entry name" value="Aldolase_TIM"/>
</dbReference>
<dbReference type="NCBIfam" id="TIGR02495">
    <property type="entry name" value="NrdG2"/>
    <property type="match status" value="1"/>
</dbReference>
<accession>A0A936Z0K3</accession>
<dbReference type="InterPro" id="IPR034457">
    <property type="entry name" value="Organic_radical-activating"/>
</dbReference>
<gene>
    <name evidence="8" type="ORF">JJ685_17250</name>
</gene>
<dbReference type="SFLD" id="SFLDS00029">
    <property type="entry name" value="Radical_SAM"/>
    <property type="match status" value="1"/>
</dbReference>
<keyword evidence="3" id="KW-0949">S-adenosyl-L-methionine</keyword>
<reference evidence="8 9" key="1">
    <citation type="journal article" date="2017" name="Int. J. Syst. Evol. Microbiol.">
        <title>Ramlibacter monticola sp. nov., isolated from forest soil.</title>
        <authorList>
            <person name="Chaudhary D.K."/>
            <person name="Kim J."/>
        </authorList>
    </citation>
    <scope>NUCLEOTIDE SEQUENCE [LARGE SCALE GENOMIC DNA]</scope>
    <source>
        <strain evidence="8 9">KACC 19175</strain>
    </source>
</reference>
<dbReference type="Proteomes" id="UP000599109">
    <property type="component" value="Unassembled WGS sequence"/>
</dbReference>
<feature type="domain" description="Radical SAM core" evidence="7">
    <location>
        <begin position="13"/>
        <end position="220"/>
    </location>
</feature>